<keyword evidence="3" id="KW-0328">Glycosyltransferase</keyword>
<dbReference type="PANTHER" id="PTHR11062:SF337">
    <property type="entry name" value="OS04G0109900 PROTEIN"/>
    <property type="match status" value="1"/>
</dbReference>
<dbReference type="Proteomes" id="UP001454036">
    <property type="component" value="Unassembled WGS sequence"/>
</dbReference>
<dbReference type="EMBL" id="BAABME010001691">
    <property type="protein sequence ID" value="GAA0150967.1"/>
    <property type="molecule type" value="Genomic_DNA"/>
</dbReference>
<sequence length="498" mass="56970">MNEINEEVNVQSQSQSQSQSMILWTWLITFAIFISMVLFVVMSTTISWPGILSLEMFRANETTPLIISEVHDHQSQGEVTLGSHYGIGVSPPPLSVDDFYGHITSGVHPLPTIIEEEAKLEQGLAAARYAIRKASLVDHIKTSNRSVYHNPSAFYQSYAEMEKRLKVYVYEEGEFPLVHNGPCIDIYSSEGIFIHEIEYGGAHKFRTKNPHSAHLFFLPFSVTYMVKYLYDPKSHDAFFHQRIVSDYVRVISSKHPFWNRSSGADHFMVSCHDWGPVASRGNPLLYNTSIRVLCNANSSEGFKPEKDASLPEIKLIDNYISPKLKSPPPANTSRPYLAFFAGGRHGPIRPILLDYWMGRDPDIPVHEYLPKGEDYFSFVLSSKFCLCPSGYEVASPRIIEAIYAECVPVIISKYYVFPFSDVLNWDAFSIKVEVSEIPRLKEILLAVPEDKYLRLKEGLRSVKKHFVFNTPSQKFDMFHMILHSVWLRRLNFRIGWIP</sequence>
<evidence type="ECO:0000259" key="7">
    <source>
        <dbReference type="Pfam" id="PF03016"/>
    </source>
</evidence>
<evidence type="ECO:0000256" key="3">
    <source>
        <dbReference type="ARBA" id="ARBA00022676"/>
    </source>
</evidence>
<name>A0AAV3PGX0_LITER</name>
<keyword evidence="6" id="KW-0472">Membrane</keyword>
<dbReference type="Pfam" id="PF03016">
    <property type="entry name" value="Exostosin_GT47"/>
    <property type="match status" value="1"/>
</dbReference>
<keyword evidence="4" id="KW-0735">Signal-anchor</keyword>
<dbReference type="AlphaFoldDB" id="A0AAV3PGX0"/>
<comment type="caution">
    <text evidence="8">The sequence shown here is derived from an EMBL/GenBank/DDBJ whole genome shotgun (WGS) entry which is preliminary data.</text>
</comment>
<feature type="transmembrane region" description="Helical" evidence="6">
    <location>
        <begin position="21"/>
        <end position="42"/>
    </location>
</feature>
<evidence type="ECO:0000256" key="5">
    <source>
        <dbReference type="ARBA" id="ARBA00023034"/>
    </source>
</evidence>
<keyword evidence="6" id="KW-0812">Transmembrane</keyword>
<evidence type="ECO:0000256" key="4">
    <source>
        <dbReference type="ARBA" id="ARBA00022968"/>
    </source>
</evidence>
<evidence type="ECO:0000256" key="6">
    <source>
        <dbReference type="SAM" id="Phobius"/>
    </source>
</evidence>
<accession>A0AAV3PGX0</accession>
<evidence type="ECO:0000313" key="9">
    <source>
        <dbReference type="Proteomes" id="UP001454036"/>
    </source>
</evidence>
<dbReference type="InterPro" id="IPR040911">
    <property type="entry name" value="Exostosin_GT47"/>
</dbReference>
<gene>
    <name evidence="8" type="ORF">LIER_09787</name>
</gene>
<dbReference type="GO" id="GO:0000139">
    <property type="term" value="C:Golgi membrane"/>
    <property type="evidence" value="ECO:0007669"/>
    <property type="project" value="UniProtKB-SubCell"/>
</dbReference>
<comment type="similarity">
    <text evidence="2">Belongs to the glycosyltransferase 47 family.</text>
</comment>
<evidence type="ECO:0000313" key="8">
    <source>
        <dbReference type="EMBL" id="GAA0150967.1"/>
    </source>
</evidence>
<dbReference type="GO" id="GO:0016757">
    <property type="term" value="F:glycosyltransferase activity"/>
    <property type="evidence" value="ECO:0007669"/>
    <property type="project" value="UniProtKB-KW"/>
</dbReference>
<keyword evidence="3" id="KW-0808">Transferase</keyword>
<proteinExistence type="inferred from homology"/>
<dbReference type="PANTHER" id="PTHR11062">
    <property type="entry name" value="EXOSTOSIN HEPARAN SULFATE GLYCOSYLTRANSFERASE -RELATED"/>
    <property type="match status" value="1"/>
</dbReference>
<dbReference type="InterPro" id="IPR004263">
    <property type="entry name" value="Exostosin"/>
</dbReference>
<reference evidence="8 9" key="1">
    <citation type="submission" date="2024-01" db="EMBL/GenBank/DDBJ databases">
        <title>The complete chloroplast genome sequence of Lithospermum erythrorhizon: insights into the phylogenetic relationship among Boraginaceae species and the maternal lineages of purple gromwells.</title>
        <authorList>
            <person name="Okada T."/>
            <person name="Watanabe K."/>
        </authorList>
    </citation>
    <scope>NUCLEOTIDE SEQUENCE [LARGE SCALE GENOMIC DNA]</scope>
</reference>
<keyword evidence="6" id="KW-1133">Transmembrane helix</keyword>
<evidence type="ECO:0000256" key="2">
    <source>
        <dbReference type="ARBA" id="ARBA00010271"/>
    </source>
</evidence>
<feature type="domain" description="Exostosin GT47" evidence="7">
    <location>
        <begin position="161"/>
        <end position="444"/>
    </location>
</feature>
<organism evidence="8 9">
    <name type="scientific">Lithospermum erythrorhizon</name>
    <name type="common">Purple gromwell</name>
    <name type="synonym">Lithospermum officinale var. erythrorhizon</name>
    <dbReference type="NCBI Taxonomy" id="34254"/>
    <lineage>
        <taxon>Eukaryota</taxon>
        <taxon>Viridiplantae</taxon>
        <taxon>Streptophyta</taxon>
        <taxon>Embryophyta</taxon>
        <taxon>Tracheophyta</taxon>
        <taxon>Spermatophyta</taxon>
        <taxon>Magnoliopsida</taxon>
        <taxon>eudicotyledons</taxon>
        <taxon>Gunneridae</taxon>
        <taxon>Pentapetalae</taxon>
        <taxon>asterids</taxon>
        <taxon>lamiids</taxon>
        <taxon>Boraginales</taxon>
        <taxon>Boraginaceae</taxon>
        <taxon>Boraginoideae</taxon>
        <taxon>Lithospermeae</taxon>
        <taxon>Lithospermum</taxon>
    </lineage>
</organism>
<protein>
    <submittedName>
        <fullName evidence="8">Glycosyltransferase</fullName>
    </submittedName>
</protein>
<keyword evidence="9" id="KW-1185">Reference proteome</keyword>
<comment type="subcellular location">
    <subcellularLocation>
        <location evidence="1">Golgi apparatus membrane</location>
        <topology evidence="1">Single-pass type II membrane protein</topology>
    </subcellularLocation>
</comment>
<keyword evidence="5" id="KW-0333">Golgi apparatus</keyword>
<evidence type="ECO:0000256" key="1">
    <source>
        <dbReference type="ARBA" id="ARBA00004323"/>
    </source>
</evidence>